<proteinExistence type="predicted"/>
<gene>
    <name evidence="1" type="ORF">IX39_03955</name>
</gene>
<organism evidence="1 2">
    <name type="scientific">Chryseobacterium formosense</name>
    <dbReference type="NCBI Taxonomy" id="236814"/>
    <lineage>
        <taxon>Bacteria</taxon>
        <taxon>Pseudomonadati</taxon>
        <taxon>Bacteroidota</taxon>
        <taxon>Flavobacteriia</taxon>
        <taxon>Flavobacteriales</taxon>
        <taxon>Weeksellaceae</taxon>
        <taxon>Chryseobacterium group</taxon>
        <taxon>Chryseobacterium</taxon>
    </lineage>
</organism>
<name>A0A085Z5W0_9FLAO</name>
<protein>
    <submittedName>
        <fullName evidence="1">Uncharacterized protein</fullName>
    </submittedName>
</protein>
<dbReference type="AlphaFoldDB" id="A0A085Z5W0"/>
<sequence length="92" mass="11055">MNDTDLIGVFYNDEYLLKITRRYIQLNTNIGTAHKPFYSEVLWREKYDFKRLEEEFQLSENLVLMNADNELQNISINILEDNIMISLTRFTN</sequence>
<accession>A0A085Z5W0</accession>
<evidence type="ECO:0000313" key="2">
    <source>
        <dbReference type="Proteomes" id="UP000028713"/>
    </source>
</evidence>
<dbReference type="EMBL" id="JPRP01000001">
    <property type="protein sequence ID" value="KFE99823.1"/>
    <property type="molecule type" value="Genomic_DNA"/>
</dbReference>
<dbReference type="OrthoDB" id="1269428at2"/>
<evidence type="ECO:0000313" key="1">
    <source>
        <dbReference type="EMBL" id="KFE99823.1"/>
    </source>
</evidence>
<dbReference type="RefSeq" id="WP_034673647.1">
    <property type="nucleotide sequence ID" value="NZ_FPAP01000003.1"/>
</dbReference>
<comment type="caution">
    <text evidence="1">The sequence shown here is derived from an EMBL/GenBank/DDBJ whole genome shotgun (WGS) entry which is preliminary data.</text>
</comment>
<dbReference type="Proteomes" id="UP000028713">
    <property type="component" value="Unassembled WGS sequence"/>
</dbReference>
<keyword evidence="2" id="KW-1185">Reference proteome</keyword>
<reference evidence="1 2" key="1">
    <citation type="submission" date="2014-07" db="EMBL/GenBank/DDBJ databases">
        <title>Genome of Chryseobacterium formosense LMG 24722.</title>
        <authorList>
            <person name="Pipes S.E."/>
            <person name="Stropko S.J."/>
            <person name="Newman J.D."/>
        </authorList>
    </citation>
    <scope>NUCLEOTIDE SEQUENCE [LARGE SCALE GENOMIC DNA]</scope>
    <source>
        <strain evidence="1 2">LMG 24722</strain>
    </source>
</reference>